<dbReference type="Proteomes" id="UP000450599">
    <property type="component" value="Unassembled WGS sequence"/>
</dbReference>
<keyword evidence="1" id="KW-1133">Transmembrane helix</keyword>
<evidence type="ECO:0000313" key="7">
    <source>
        <dbReference type="Proteomes" id="UP000471216"/>
    </source>
</evidence>
<evidence type="ECO:0000313" key="6">
    <source>
        <dbReference type="Proteomes" id="UP000450599"/>
    </source>
</evidence>
<evidence type="ECO:0000313" key="4">
    <source>
        <dbReference type="EMBL" id="MRZ06797.1"/>
    </source>
</evidence>
<dbReference type="Proteomes" id="UP000471216">
    <property type="component" value="Unassembled WGS sequence"/>
</dbReference>
<protein>
    <submittedName>
        <fullName evidence="2">Uncharacterized protein</fullName>
    </submittedName>
</protein>
<accession>A0A174VST5</accession>
<evidence type="ECO:0000313" key="2">
    <source>
        <dbReference type="EMBL" id="CUQ37803.1"/>
    </source>
</evidence>
<reference evidence="2 5" key="1">
    <citation type="submission" date="2015-09" db="EMBL/GenBank/DDBJ databases">
        <authorList>
            <consortium name="Pathogen Informatics"/>
        </authorList>
    </citation>
    <scope>NUCLEOTIDE SEQUENCE [LARGE SCALE GENOMIC DNA]</scope>
    <source>
        <strain evidence="2 5">2789STDY5834948</strain>
    </source>
</reference>
<dbReference type="EMBL" id="WKMW01000011">
    <property type="protein sequence ID" value="MRY85035.1"/>
    <property type="molecule type" value="Genomic_DNA"/>
</dbReference>
<sequence>MAFVEITNNINSNAHTDKTKISDNFEKKIMSDTEQNEHSMYKESINAYQFQVGRHQHSMNYFALFNGALLVAYCTLLTSTTSIESQLNGIYCLSNNYEILNVIISILGLIASLTWFFSIKGNVFWINNWMKCIELCKTYNPYLFVFSEEVKNDNEVLPKDTYFRGCYSTQKLSLVFVFFVILAWISALLFICFNIANKITKIDEHYNCSITSNASNHPVLFVLCIFVTLTLLIILSIVISFFIPRVLKKITMSNLSGKIGRKIK</sequence>
<feature type="transmembrane region" description="Helical" evidence="1">
    <location>
        <begin position="61"/>
        <end position="79"/>
    </location>
</feature>
<dbReference type="EMBL" id="CZBM01000010">
    <property type="protein sequence ID" value="CUQ37803.1"/>
    <property type="molecule type" value="Genomic_DNA"/>
</dbReference>
<dbReference type="Pfam" id="PF24838">
    <property type="entry name" value="8xMP"/>
    <property type="match status" value="1"/>
</dbReference>
<dbReference type="RefSeq" id="WP_057328732.1">
    <property type="nucleotide sequence ID" value="NZ_CZBM01000010.1"/>
</dbReference>
<evidence type="ECO:0000313" key="5">
    <source>
        <dbReference type="Proteomes" id="UP000095332"/>
    </source>
</evidence>
<keyword evidence="1" id="KW-0812">Transmembrane</keyword>
<feature type="transmembrane region" description="Helical" evidence="1">
    <location>
        <begin position="219"/>
        <end position="243"/>
    </location>
</feature>
<proteinExistence type="predicted"/>
<feature type="transmembrane region" description="Helical" evidence="1">
    <location>
        <begin position="172"/>
        <end position="196"/>
    </location>
</feature>
<evidence type="ECO:0000313" key="3">
    <source>
        <dbReference type="EMBL" id="MRY85035.1"/>
    </source>
</evidence>
<keyword evidence="1" id="KW-0472">Membrane</keyword>
<gene>
    <name evidence="2" type="ORF">ERS852560_02494</name>
    <name evidence="4" type="ORF">GKD54_11290</name>
    <name evidence="3" type="ORF">GKD58_12345</name>
</gene>
<dbReference type="AlphaFoldDB" id="A0A174VST5"/>
<dbReference type="InterPro" id="IPR056918">
    <property type="entry name" value="8xMP"/>
</dbReference>
<name>A0A174VST5_PARDI</name>
<organism evidence="2 5">
    <name type="scientific">Parabacteroides distasonis</name>
    <dbReference type="NCBI Taxonomy" id="823"/>
    <lineage>
        <taxon>Bacteria</taxon>
        <taxon>Pseudomonadati</taxon>
        <taxon>Bacteroidota</taxon>
        <taxon>Bacteroidia</taxon>
        <taxon>Bacteroidales</taxon>
        <taxon>Tannerellaceae</taxon>
        <taxon>Parabacteroides</taxon>
    </lineage>
</organism>
<feature type="transmembrane region" description="Helical" evidence="1">
    <location>
        <begin position="99"/>
        <end position="117"/>
    </location>
</feature>
<reference evidence="6 7" key="2">
    <citation type="journal article" date="2019" name="Nat. Med.">
        <title>A library of human gut bacterial isolates paired with longitudinal multiomics data enables mechanistic microbiome research.</title>
        <authorList>
            <person name="Poyet M."/>
            <person name="Groussin M."/>
            <person name="Gibbons S.M."/>
            <person name="Avila-Pacheco J."/>
            <person name="Jiang X."/>
            <person name="Kearney S.M."/>
            <person name="Perrotta A.R."/>
            <person name="Berdy B."/>
            <person name="Zhao S."/>
            <person name="Lieberman T.D."/>
            <person name="Swanson P.K."/>
            <person name="Smith M."/>
            <person name="Roesemann S."/>
            <person name="Alexander J.E."/>
            <person name="Rich S.A."/>
            <person name="Livny J."/>
            <person name="Vlamakis H."/>
            <person name="Clish C."/>
            <person name="Bullock K."/>
            <person name="Deik A."/>
            <person name="Scott J."/>
            <person name="Pierce K.A."/>
            <person name="Xavier R.J."/>
            <person name="Alm E.J."/>
        </authorList>
    </citation>
    <scope>NUCLEOTIDE SEQUENCE [LARGE SCALE GENOMIC DNA]</scope>
    <source>
        <strain evidence="4 7">BIOML-A10</strain>
        <strain evidence="3 6">BIOML-A11</strain>
    </source>
</reference>
<dbReference type="Proteomes" id="UP000095332">
    <property type="component" value="Unassembled WGS sequence"/>
</dbReference>
<evidence type="ECO:0000256" key="1">
    <source>
        <dbReference type="SAM" id="Phobius"/>
    </source>
</evidence>
<dbReference type="EMBL" id="WKMX01000010">
    <property type="protein sequence ID" value="MRZ06797.1"/>
    <property type="molecule type" value="Genomic_DNA"/>
</dbReference>